<keyword evidence="1" id="KW-1133">Transmembrane helix</keyword>
<gene>
    <name evidence="2" type="ORF">OFLC_LOCUS11466</name>
</gene>
<dbReference type="GO" id="GO:0003735">
    <property type="term" value="F:structural constituent of ribosome"/>
    <property type="evidence" value="ECO:0007669"/>
    <property type="project" value="InterPro"/>
</dbReference>
<dbReference type="WBParaSite" id="OFLC_0001146801-mRNA-1">
    <property type="protein sequence ID" value="OFLC_0001146801-mRNA-1"/>
    <property type="gene ID" value="OFLC_0001146801"/>
</dbReference>
<keyword evidence="1" id="KW-0812">Transmembrane</keyword>
<sequence>MDRWLLRGKLWADWTYRGINLGLYEFSTDLARSDWRLIHKHEEAEFMKCENPMKPIEYPKTMPLPPYLRAVCENGDVVGMEEKRINLDLCLDPQFNMIKHLFKQVYLNLSHNFFFFHSVCIYPFRLYIYD</sequence>
<dbReference type="GO" id="GO:0005739">
    <property type="term" value="C:mitochondrion"/>
    <property type="evidence" value="ECO:0007669"/>
    <property type="project" value="InterPro"/>
</dbReference>
<proteinExistence type="predicted"/>
<reference evidence="2 3" key="2">
    <citation type="submission" date="2018-11" db="EMBL/GenBank/DDBJ databases">
        <authorList>
            <consortium name="Pathogen Informatics"/>
        </authorList>
    </citation>
    <scope>NUCLEOTIDE SEQUENCE [LARGE SCALE GENOMIC DNA]</scope>
</reference>
<evidence type="ECO:0000313" key="4">
    <source>
        <dbReference type="WBParaSite" id="OFLC_0001146801-mRNA-1"/>
    </source>
</evidence>
<keyword evidence="1" id="KW-0472">Membrane</keyword>
<feature type="transmembrane region" description="Helical" evidence="1">
    <location>
        <begin position="105"/>
        <end position="124"/>
    </location>
</feature>
<organism evidence="4">
    <name type="scientific">Onchocerca flexuosa</name>
    <dbReference type="NCBI Taxonomy" id="387005"/>
    <lineage>
        <taxon>Eukaryota</taxon>
        <taxon>Metazoa</taxon>
        <taxon>Ecdysozoa</taxon>
        <taxon>Nematoda</taxon>
        <taxon>Chromadorea</taxon>
        <taxon>Rhabditida</taxon>
        <taxon>Spirurina</taxon>
        <taxon>Spiruromorpha</taxon>
        <taxon>Filarioidea</taxon>
        <taxon>Onchocercidae</taxon>
        <taxon>Onchocerca</taxon>
    </lineage>
</organism>
<evidence type="ECO:0000313" key="3">
    <source>
        <dbReference type="Proteomes" id="UP000267606"/>
    </source>
</evidence>
<dbReference type="Proteomes" id="UP000267606">
    <property type="component" value="Unassembled WGS sequence"/>
</dbReference>
<dbReference type="Pfam" id="PF16053">
    <property type="entry name" value="MRP-S34"/>
    <property type="match status" value="1"/>
</dbReference>
<dbReference type="PANTHER" id="PTHR28589:SF1">
    <property type="entry name" value="SMALL RIBOSOMAL SUBUNIT PROTEIN MS34"/>
    <property type="match status" value="1"/>
</dbReference>
<dbReference type="EMBL" id="UZAJ01016577">
    <property type="protein sequence ID" value="VDO76700.1"/>
    <property type="molecule type" value="Genomic_DNA"/>
</dbReference>
<name>A0A183HVF6_9BILA</name>
<dbReference type="InterPro" id="IPR032053">
    <property type="entry name" value="Ribosomal_mS34"/>
</dbReference>
<evidence type="ECO:0000313" key="2">
    <source>
        <dbReference type="EMBL" id="VDO76700.1"/>
    </source>
</evidence>
<evidence type="ECO:0000256" key="1">
    <source>
        <dbReference type="SAM" id="Phobius"/>
    </source>
</evidence>
<dbReference type="AlphaFoldDB" id="A0A183HVF6"/>
<dbReference type="STRING" id="387005.A0A183HVF6"/>
<keyword evidence="3" id="KW-1185">Reference proteome</keyword>
<reference evidence="4" key="1">
    <citation type="submission" date="2016-06" db="UniProtKB">
        <authorList>
            <consortium name="WormBaseParasite"/>
        </authorList>
    </citation>
    <scope>IDENTIFICATION</scope>
</reference>
<protein>
    <submittedName>
        <fullName evidence="2 4">Uncharacterized protein</fullName>
    </submittedName>
</protein>
<dbReference type="PANTHER" id="PTHR28589">
    <property type="entry name" value="28S RIBOSOMAL PROTEIN S34, MITOCHONDRIAL"/>
    <property type="match status" value="1"/>
</dbReference>
<accession>A0A183HVF6</accession>